<evidence type="ECO:0000313" key="7">
    <source>
        <dbReference type="Proteomes" id="UP001314205"/>
    </source>
</evidence>
<evidence type="ECO:0000313" key="6">
    <source>
        <dbReference type="EMBL" id="CAK1580488.1"/>
    </source>
</evidence>
<feature type="domain" description="AIP/AIPL N-terminal FKBP-type PPIase" evidence="5">
    <location>
        <begin position="24"/>
        <end position="146"/>
    </location>
</feature>
<evidence type="ECO:0000256" key="4">
    <source>
        <dbReference type="ARBA" id="ARBA00022803"/>
    </source>
</evidence>
<dbReference type="InterPro" id="IPR019734">
    <property type="entry name" value="TPR_rpt"/>
</dbReference>
<dbReference type="GO" id="GO:0005737">
    <property type="term" value="C:cytoplasm"/>
    <property type="evidence" value="ECO:0007669"/>
    <property type="project" value="UniProtKB-SubCell"/>
</dbReference>
<keyword evidence="2" id="KW-0963">Cytoplasm</keyword>
<protein>
    <recommendedName>
        <fullName evidence="5">AIP/AIPL N-terminal FKBP-type PPIase domain-containing protein</fullName>
    </recommendedName>
</protein>
<keyword evidence="7" id="KW-1185">Reference proteome</keyword>
<dbReference type="InterPro" id="IPR056277">
    <property type="entry name" value="PPIase_AIP"/>
</dbReference>
<evidence type="ECO:0000256" key="1">
    <source>
        <dbReference type="ARBA" id="ARBA00004496"/>
    </source>
</evidence>
<dbReference type="SUPFAM" id="SSF54534">
    <property type="entry name" value="FKBP-like"/>
    <property type="match status" value="1"/>
</dbReference>
<dbReference type="PANTHER" id="PTHR11242:SF0">
    <property type="entry name" value="TPR_REGION DOMAIN-CONTAINING PROTEIN"/>
    <property type="match status" value="1"/>
</dbReference>
<comment type="caution">
    <text evidence="6">The sequence shown here is derived from an EMBL/GenBank/DDBJ whole genome shotgun (WGS) entry which is preliminary data.</text>
</comment>
<dbReference type="SMART" id="SM00028">
    <property type="entry name" value="TPR"/>
    <property type="match status" value="3"/>
</dbReference>
<accession>A0AAV1KCZ9</accession>
<dbReference type="SUPFAM" id="SSF48452">
    <property type="entry name" value="TPR-like"/>
    <property type="match status" value="1"/>
</dbReference>
<evidence type="ECO:0000256" key="2">
    <source>
        <dbReference type="ARBA" id="ARBA00022490"/>
    </source>
</evidence>
<dbReference type="Proteomes" id="UP001314205">
    <property type="component" value="Unassembled WGS sequence"/>
</dbReference>
<dbReference type="PANTHER" id="PTHR11242">
    <property type="entry name" value="ARYL HYDROCARBON RECEPTOR INTERACTING PROTEIN RELATED"/>
    <property type="match status" value="1"/>
</dbReference>
<comment type="subcellular location">
    <subcellularLocation>
        <location evidence="1">Cytoplasm</location>
    </subcellularLocation>
</comment>
<dbReference type="AlphaFoldDB" id="A0AAV1KCZ9"/>
<keyword evidence="4" id="KW-0802">TPR repeat</keyword>
<dbReference type="GO" id="GO:0003755">
    <property type="term" value="F:peptidyl-prolyl cis-trans isomerase activity"/>
    <property type="evidence" value="ECO:0007669"/>
    <property type="project" value="InterPro"/>
</dbReference>
<dbReference type="InterPro" id="IPR046357">
    <property type="entry name" value="PPIase_dom_sf"/>
</dbReference>
<evidence type="ECO:0000256" key="3">
    <source>
        <dbReference type="ARBA" id="ARBA00022737"/>
    </source>
</evidence>
<proteinExistence type="predicted"/>
<name>A0AAV1KCZ9_9NEOP</name>
<sequence length="334" mass="38566">MSKKAPVVKNVIHAGQKYIPIADGSKAHFHFQTWKLGKERVLIDDSKKIGKKEPMILVIGHKFKLEVWESIVKMMAVGEVASFQVKKELVYSYPFVSKTLRDLGQERHEVKHTCTMTLHTEGIGYPDLDDLINNPCDLEFIIELLKVESSNEYEKEVWQLSTKERLEMIPTLKEKGNKLYGQKQYEKAEEAYSQAIAMCEQLMLRERKTDEEWISLNKIKLPILLNYAQVKLVQGDFYAVIEHCTTVLEHDMDNEKALYRRAKAHVGAWNPDQAEEDFKRLKALNPSLAATIDKELQTIKKLRKEKAEQDKGVLKNLFVTENETKKNNSLQMAS</sequence>
<gene>
    <name evidence="6" type="ORF">PARMNEM_LOCUS2281</name>
</gene>
<dbReference type="Gene3D" id="1.25.40.10">
    <property type="entry name" value="Tetratricopeptide repeat domain"/>
    <property type="match status" value="1"/>
</dbReference>
<reference evidence="6 7" key="1">
    <citation type="submission" date="2023-11" db="EMBL/GenBank/DDBJ databases">
        <authorList>
            <person name="Hedman E."/>
            <person name="Englund M."/>
            <person name="Stromberg M."/>
            <person name="Nyberg Akerstrom W."/>
            <person name="Nylinder S."/>
            <person name="Jareborg N."/>
            <person name="Kallberg Y."/>
            <person name="Kronander E."/>
        </authorList>
    </citation>
    <scope>NUCLEOTIDE SEQUENCE [LARGE SCALE GENOMIC DNA]</scope>
</reference>
<organism evidence="6 7">
    <name type="scientific">Parnassius mnemosyne</name>
    <name type="common">clouded apollo</name>
    <dbReference type="NCBI Taxonomy" id="213953"/>
    <lineage>
        <taxon>Eukaryota</taxon>
        <taxon>Metazoa</taxon>
        <taxon>Ecdysozoa</taxon>
        <taxon>Arthropoda</taxon>
        <taxon>Hexapoda</taxon>
        <taxon>Insecta</taxon>
        <taxon>Pterygota</taxon>
        <taxon>Neoptera</taxon>
        <taxon>Endopterygota</taxon>
        <taxon>Lepidoptera</taxon>
        <taxon>Glossata</taxon>
        <taxon>Ditrysia</taxon>
        <taxon>Papilionoidea</taxon>
        <taxon>Papilionidae</taxon>
        <taxon>Parnassiinae</taxon>
        <taxon>Parnassini</taxon>
        <taxon>Parnassius</taxon>
        <taxon>Driopa</taxon>
    </lineage>
</organism>
<keyword evidence="3" id="KW-0677">Repeat</keyword>
<dbReference type="EMBL" id="CAVLGL010000013">
    <property type="protein sequence ID" value="CAK1580488.1"/>
    <property type="molecule type" value="Genomic_DNA"/>
</dbReference>
<dbReference type="FunFam" id="1.25.40.10:FF:000052">
    <property type="entry name" value="Aryl-hydrocarbon-interacting protein-like 1"/>
    <property type="match status" value="1"/>
</dbReference>
<dbReference type="Gene3D" id="3.10.50.40">
    <property type="match status" value="1"/>
</dbReference>
<dbReference type="InterPro" id="IPR011990">
    <property type="entry name" value="TPR-like_helical_dom_sf"/>
</dbReference>
<evidence type="ECO:0000259" key="5">
    <source>
        <dbReference type="Pfam" id="PF23322"/>
    </source>
</evidence>
<dbReference type="InterPro" id="IPR039663">
    <property type="entry name" value="AIP/AIPL1/TTC9"/>
</dbReference>
<dbReference type="Pfam" id="PF23322">
    <property type="entry name" value="PPIase_AIP"/>
    <property type="match status" value="1"/>
</dbReference>